<dbReference type="InterPro" id="IPR004299">
    <property type="entry name" value="MBOAT_fam"/>
</dbReference>
<dbReference type="InterPro" id="IPR014371">
    <property type="entry name" value="Oat_ACAT_DAG_ARE"/>
</dbReference>
<gene>
    <name evidence="14" type="ORF">PIIN_05802</name>
</gene>
<comment type="subcellular location">
    <subcellularLocation>
        <location evidence="1 10">Endoplasmic reticulum membrane</location>
        <topology evidence="1 10">Multi-pass membrane protein</topology>
    </subcellularLocation>
</comment>
<dbReference type="OrthoDB" id="10039049at2759"/>
<dbReference type="Proteomes" id="UP000007148">
    <property type="component" value="Unassembled WGS sequence"/>
</dbReference>
<evidence type="ECO:0000256" key="7">
    <source>
        <dbReference type="ARBA" id="ARBA00023136"/>
    </source>
</evidence>
<dbReference type="PIRSF" id="PIRSF000439">
    <property type="entry name" value="Oat_ACAT_DAG_ARE"/>
    <property type="match status" value="1"/>
</dbReference>
<evidence type="ECO:0000256" key="8">
    <source>
        <dbReference type="ARBA" id="ARBA00023315"/>
    </source>
</evidence>
<evidence type="ECO:0000313" key="14">
    <source>
        <dbReference type="EMBL" id="CCA71867.1"/>
    </source>
</evidence>
<dbReference type="GO" id="GO:0008204">
    <property type="term" value="P:ergosterol metabolic process"/>
    <property type="evidence" value="ECO:0007669"/>
    <property type="project" value="TreeGrafter"/>
</dbReference>
<evidence type="ECO:0000256" key="10">
    <source>
        <dbReference type="PIRNR" id="PIRNR000439"/>
    </source>
</evidence>
<comment type="similarity">
    <text evidence="2 10">Belongs to the membrane-bound acyltransferase family. Sterol o-acyltransferase subfamily.</text>
</comment>
<comment type="function">
    <text evidence="9">Sterol O-acyltransferase that catalyzes the formation of stery esters.</text>
</comment>
<keyword evidence="8 10" id="KW-0012">Acyltransferase</keyword>
<dbReference type="STRING" id="1109443.G4TKM4"/>
<evidence type="ECO:0000256" key="5">
    <source>
        <dbReference type="ARBA" id="ARBA00022824"/>
    </source>
</evidence>
<keyword evidence="5 10" id="KW-0256">Endoplasmic reticulum</keyword>
<dbReference type="eggNOG" id="KOG0380">
    <property type="taxonomic scope" value="Eukaryota"/>
</dbReference>
<dbReference type="AlphaFoldDB" id="G4TKM4"/>
<evidence type="ECO:0000256" key="11">
    <source>
        <dbReference type="PIRSR" id="PIRSR000439-1"/>
    </source>
</evidence>
<evidence type="ECO:0000313" key="15">
    <source>
        <dbReference type="Proteomes" id="UP000007148"/>
    </source>
</evidence>
<dbReference type="GO" id="GO:0005789">
    <property type="term" value="C:endoplasmic reticulum membrane"/>
    <property type="evidence" value="ECO:0007669"/>
    <property type="project" value="UniProtKB-SubCell"/>
</dbReference>
<comment type="caution">
    <text evidence="14">The sequence shown here is derived from an EMBL/GenBank/DDBJ whole genome shotgun (WGS) entry which is preliminary data.</text>
</comment>
<evidence type="ECO:0000256" key="6">
    <source>
        <dbReference type="ARBA" id="ARBA00022989"/>
    </source>
</evidence>
<keyword evidence="6 13" id="KW-1133">Transmembrane helix</keyword>
<feature type="transmembrane region" description="Helical" evidence="13">
    <location>
        <begin position="434"/>
        <end position="453"/>
    </location>
</feature>
<evidence type="ECO:0000256" key="1">
    <source>
        <dbReference type="ARBA" id="ARBA00004477"/>
    </source>
</evidence>
<accession>G4TKM4</accession>
<dbReference type="Pfam" id="PF03062">
    <property type="entry name" value="MBOAT"/>
    <property type="match status" value="1"/>
</dbReference>
<proteinExistence type="inferred from homology"/>
<dbReference type="FunCoup" id="G4TKM4">
    <property type="interactions" value="167"/>
</dbReference>
<evidence type="ECO:0000256" key="9">
    <source>
        <dbReference type="ARBA" id="ARBA00023568"/>
    </source>
</evidence>
<keyword evidence="4 13" id="KW-0812">Transmembrane</keyword>
<feature type="transmembrane region" description="Helical" evidence="13">
    <location>
        <begin position="158"/>
        <end position="182"/>
    </location>
</feature>
<keyword evidence="7 10" id="KW-0472">Membrane</keyword>
<feature type="active site" evidence="11">
    <location>
        <position position="526"/>
    </location>
</feature>
<dbReference type="GO" id="GO:0034737">
    <property type="term" value="F:ergosterol O-acyltransferase activity"/>
    <property type="evidence" value="ECO:0007669"/>
    <property type="project" value="TreeGrafter"/>
</dbReference>
<dbReference type="EMBL" id="CAFZ01000138">
    <property type="protein sequence ID" value="CCA71867.1"/>
    <property type="molecule type" value="Genomic_DNA"/>
</dbReference>
<dbReference type="HOGENOM" id="CLU_018190_2_0_1"/>
<dbReference type="OMA" id="FNRQWPW"/>
<evidence type="ECO:0000256" key="3">
    <source>
        <dbReference type="ARBA" id="ARBA00022679"/>
    </source>
</evidence>
<sequence>MSAHPPKVFTSVVSIDDTSSKAETPTFGDINHPISKRGTTIATQDGGTLHVQPFRRTGSKQLRALVTFVPRPSHFDSSEAGADQFRGFYSLFWIFCALLSVKTIVLHHKETGSLLSWNFGRLISKDLFALLLSEAALTFTSLWAVLLVKAFKRGYIRYYWTGVIVQHVYQSAMLALAIGWTFSMRWEWVQSGYFTLRCLVLIMKIHSYIAFNGYLQGVDAKTKKIEQKLRMRTNEAGGWDQAVNDALARREELEQQETTPSETPALMKAGGYFNQPPAATALRNRLHNLEVPKELKLKRKGSSNSVHSETSSIQPLSVAIPPAGPTPHPLVDHPDKSISTLAKELSELEAELTSNGPKQVRWPANITWLNYIDYQMLPTLVYELEYPRTDRVRPMYVLEKTIATFGTFFLLYQYTEHFIMPHIPEAGQSFVYSMLNLALPFMVCYLILFYLIFECICNGFAELSCFADREFYEDWWNSTSWDQFARKWNKPVHTFLLRHVYASTLSYKIGKGNAALLTFFLSACVHELVMAVVTKKIRPYLFVLQMSQIPLIALGRVPFIKRNKLLGNVVFWIGLMAGQLLK</sequence>
<evidence type="ECO:0000256" key="12">
    <source>
        <dbReference type="SAM" id="MobiDB-lite"/>
    </source>
</evidence>
<feature type="transmembrane region" description="Helical" evidence="13">
    <location>
        <begin position="514"/>
        <end position="533"/>
    </location>
</feature>
<feature type="compositionally biased region" description="Polar residues" evidence="12">
    <location>
        <begin position="302"/>
        <end position="315"/>
    </location>
</feature>
<evidence type="ECO:0000256" key="2">
    <source>
        <dbReference type="ARBA" id="ARBA00009010"/>
    </source>
</evidence>
<keyword evidence="3 10" id="KW-0808">Transferase</keyword>
<feature type="region of interest" description="Disordered" evidence="12">
    <location>
        <begin position="294"/>
        <end position="315"/>
    </location>
</feature>
<reference evidence="14 15" key="1">
    <citation type="journal article" date="2011" name="PLoS Pathog.">
        <title>Endophytic Life Strategies Decoded by Genome and Transcriptome Analyses of the Mutualistic Root Symbiont Piriformospora indica.</title>
        <authorList>
            <person name="Zuccaro A."/>
            <person name="Lahrmann U."/>
            <person name="Guldener U."/>
            <person name="Langen G."/>
            <person name="Pfiffi S."/>
            <person name="Biedenkopf D."/>
            <person name="Wong P."/>
            <person name="Samans B."/>
            <person name="Grimm C."/>
            <person name="Basiewicz M."/>
            <person name="Murat C."/>
            <person name="Martin F."/>
            <person name="Kogel K.H."/>
        </authorList>
    </citation>
    <scope>NUCLEOTIDE SEQUENCE [LARGE SCALE GENOMIC DNA]</scope>
    <source>
        <strain evidence="14 15">DSM 11827</strain>
    </source>
</reference>
<feature type="transmembrane region" description="Helical" evidence="13">
    <location>
        <begin position="127"/>
        <end position="146"/>
    </location>
</feature>
<dbReference type="InParanoid" id="G4TKM4"/>
<name>G4TKM4_SERID</name>
<dbReference type="PANTHER" id="PTHR10408:SF9">
    <property type="entry name" value="STEROL O-ACYLTRANSFERASE 2-RELATED"/>
    <property type="match status" value="1"/>
</dbReference>
<evidence type="ECO:0000256" key="13">
    <source>
        <dbReference type="SAM" id="Phobius"/>
    </source>
</evidence>
<feature type="transmembrane region" description="Helical" evidence="13">
    <location>
        <begin position="194"/>
        <end position="215"/>
    </location>
</feature>
<keyword evidence="15" id="KW-1185">Reference proteome</keyword>
<feature type="transmembrane region" description="Helical" evidence="13">
    <location>
        <begin position="88"/>
        <end position="107"/>
    </location>
</feature>
<dbReference type="PANTHER" id="PTHR10408">
    <property type="entry name" value="STEROL O-ACYLTRANSFERASE"/>
    <property type="match status" value="1"/>
</dbReference>
<organism evidence="14 15">
    <name type="scientific">Serendipita indica (strain DSM 11827)</name>
    <name type="common">Root endophyte fungus</name>
    <name type="synonym">Piriformospora indica</name>
    <dbReference type="NCBI Taxonomy" id="1109443"/>
    <lineage>
        <taxon>Eukaryota</taxon>
        <taxon>Fungi</taxon>
        <taxon>Dikarya</taxon>
        <taxon>Basidiomycota</taxon>
        <taxon>Agaricomycotina</taxon>
        <taxon>Agaricomycetes</taxon>
        <taxon>Sebacinales</taxon>
        <taxon>Serendipitaceae</taxon>
        <taxon>Serendipita</taxon>
    </lineage>
</organism>
<protein>
    <recommendedName>
        <fullName evidence="10">O-acyltransferase</fullName>
    </recommendedName>
</protein>
<evidence type="ECO:0000256" key="4">
    <source>
        <dbReference type="ARBA" id="ARBA00022692"/>
    </source>
</evidence>
<feature type="transmembrane region" description="Helical" evidence="13">
    <location>
        <begin position="396"/>
        <end position="414"/>
    </location>
</feature>